<evidence type="ECO:0000256" key="3">
    <source>
        <dbReference type="ARBA" id="ARBA00022737"/>
    </source>
</evidence>
<accession>A0AAD7XAN0</accession>
<keyword evidence="8 12" id="KW-0472">Membrane</keyword>
<feature type="compositionally biased region" description="Basic residues" evidence="11">
    <location>
        <begin position="62"/>
        <end position="71"/>
    </location>
</feature>
<evidence type="ECO:0000256" key="6">
    <source>
        <dbReference type="ARBA" id="ARBA00022989"/>
    </source>
</evidence>
<evidence type="ECO:0008006" key="15">
    <source>
        <dbReference type="Google" id="ProtNLM"/>
    </source>
</evidence>
<dbReference type="AlphaFoldDB" id="A0AAD7XAN0"/>
<dbReference type="GO" id="GO:0045039">
    <property type="term" value="P:protein insertion into mitochondrial inner membrane"/>
    <property type="evidence" value="ECO:0007669"/>
    <property type="project" value="TreeGrafter"/>
</dbReference>
<feature type="compositionally biased region" description="Basic and acidic residues" evidence="11">
    <location>
        <begin position="52"/>
        <end position="61"/>
    </location>
</feature>
<reference evidence="13" key="1">
    <citation type="submission" date="2022-11" db="EMBL/GenBank/DDBJ databases">
        <title>Genome Sequence of Cubamyces cubensis.</title>
        <authorList>
            <person name="Buettner E."/>
        </authorList>
    </citation>
    <scope>NUCLEOTIDE SEQUENCE</scope>
    <source>
        <strain evidence="13">MPL-01</strain>
    </source>
</reference>
<evidence type="ECO:0000256" key="5">
    <source>
        <dbReference type="ARBA" id="ARBA00022803"/>
    </source>
</evidence>
<keyword evidence="4" id="KW-1000">Mitochondrion outer membrane</keyword>
<evidence type="ECO:0000256" key="10">
    <source>
        <dbReference type="PROSITE-ProRule" id="PRU00339"/>
    </source>
</evidence>
<comment type="similarity">
    <text evidence="9">Belongs to the Tom70 family.</text>
</comment>
<keyword evidence="7" id="KW-0496">Mitochondrion</keyword>
<evidence type="ECO:0000256" key="1">
    <source>
        <dbReference type="ARBA" id="ARBA00004572"/>
    </source>
</evidence>
<dbReference type="GO" id="GO:0005741">
    <property type="term" value="C:mitochondrial outer membrane"/>
    <property type="evidence" value="ECO:0007669"/>
    <property type="project" value="UniProtKB-SubCell"/>
</dbReference>
<feature type="region of interest" description="Disordered" evidence="11">
    <location>
        <begin position="44"/>
        <end position="99"/>
    </location>
</feature>
<feature type="transmembrane region" description="Helical" evidence="12">
    <location>
        <begin position="23"/>
        <end position="44"/>
    </location>
</feature>
<evidence type="ECO:0000313" key="13">
    <source>
        <dbReference type="EMBL" id="KAJ8469938.1"/>
    </source>
</evidence>
<feature type="repeat" description="TPR" evidence="10">
    <location>
        <begin position="349"/>
        <end position="382"/>
    </location>
</feature>
<dbReference type="Pfam" id="PF13432">
    <property type="entry name" value="TPR_16"/>
    <property type="match status" value="1"/>
</dbReference>
<evidence type="ECO:0000313" key="14">
    <source>
        <dbReference type="Proteomes" id="UP001215151"/>
    </source>
</evidence>
<keyword evidence="14" id="KW-1185">Reference proteome</keyword>
<gene>
    <name evidence="13" type="ORF">ONZ51_g8655</name>
</gene>
<evidence type="ECO:0000256" key="4">
    <source>
        <dbReference type="ARBA" id="ARBA00022787"/>
    </source>
</evidence>
<evidence type="ECO:0000256" key="7">
    <source>
        <dbReference type="ARBA" id="ARBA00023128"/>
    </source>
</evidence>
<dbReference type="InterPro" id="IPR019734">
    <property type="entry name" value="TPR_rpt"/>
</dbReference>
<dbReference type="Pfam" id="PF13414">
    <property type="entry name" value="TPR_11"/>
    <property type="match status" value="1"/>
</dbReference>
<keyword evidence="6 12" id="KW-1133">Transmembrane helix</keyword>
<dbReference type="SUPFAM" id="SSF48452">
    <property type="entry name" value="TPR-like"/>
    <property type="match status" value="1"/>
</dbReference>
<dbReference type="PROSITE" id="PS50005">
    <property type="entry name" value="TPR"/>
    <property type="match status" value="4"/>
</dbReference>
<protein>
    <recommendedName>
        <fullName evidence="15">ADP/ATP carrier receptor</fullName>
    </recommendedName>
</protein>
<dbReference type="PANTHER" id="PTHR46208">
    <property type="entry name" value="MITOCHONDRIAL IMPORT RECEPTOR SUBUNIT TOM70"/>
    <property type="match status" value="1"/>
</dbReference>
<evidence type="ECO:0000256" key="9">
    <source>
        <dbReference type="ARBA" id="ARBA00038030"/>
    </source>
</evidence>
<dbReference type="Pfam" id="PF14559">
    <property type="entry name" value="TPR_19"/>
    <property type="match status" value="1"/>
</dbReference>
<comment type="subcellular location">
    <subcellularLocation>
        <location evidence="1">Mitochondrion outer membrane</location>
        <topology evidence="1">Single-pass membrane protein</topology>
    </subcellularLocation>
</comment>
<proteinExistence type="inferred from homology"/>
<dbReference type="GO" id="GO:0030943">
    <property type="term" value="F:mitochondrion targeting sequence binding"/>
    <property type="evidence" value="ECO:0007669"/>
    <property type="project" value="TreeGrafter"/>
</dbReference>
<sequence>MSSSTSSQGVVDRVQNFVFEHKHAVLIGTAAALVAIGGVAYYAASSSSGSRGDVEKGEGKKDKKKSKKRKTVKDDDGPILEERKPKASAVEEEERNYTAEEIAAMPEEERTKIAASLKAKGNAAYQQRKFATAIDYYTRAIAVTPKPEPVFFSNRAACYVNLNPPQHEKVVEDCDQALALDKNYLKALNRRATALEALDRLEDALRDYTAAAILDKFQNMAAAEAVERVLKKLSTNKAQQIFASREKRLPSHMFTSAYFGAFRPRPLPQLPENPSQGDHTLLMAFEALQASDYAHAFTLVTEAIEQGISSDAGKAEALNLRGTFKFLMTDVEGAKTDFLESLQLDPTLTQTWVKIASVWMEQGDPKQAFESFEKAIEYNPNDPDIYYHRGQVLFIMNEFGDAAENYTKSTELDDKFVFSHIQLAVAQYKSGNLANSMATFRKTLRAFPDRSEPQNYYGELLLDQQRYPDAIEKFERAIEIERAKSTPMNVLPLVNKGLALFQWKQDVEAAEKCCQEALEIDPECEAAVATLAQLSLQQGKIDIALKMFDRQSQLARSEPELMSALTYQYATEAQVKFMQTYPEMAAQLGQMARMM</sequence>
<evidence type="ECO:0000256" key="12">
    <source>
        <dbReference type="SAM" id="Phobius"/>
    </source>
</evidence>
<feature type="repeat" description="TPR" evidence="10">
    <location>
        <begin position="451"/>
        <end position="484"/>
    </location>
</feature>
<comment type="caution">
    <text evidence="13">The sequence shown here is derived from an EMBL/GenBank/DDBJ whole genome shotgun (WGS) entry which is preliminary data.</text>
</comment>
<dbReference type="GO" id="GO:0008320">
    <property type="term" value="F:protein transmembrane transporter activity"/>
    <property type="evidence" value="ECO:0007669"/>
    <property type="project" value="TreeGrafter"/>
</dbReference>
<dbReference type="Gene3D" id="1.25.40.10">
    <property type="entry name" value="Tetratricopeptide repeat domain"/>
    <property type="match status" value="2"/>
</dbReference>
<dbReference type="GO" id="GO:0030150">
    <property type="term" value="P:protein import into mitochondrial matrix"/>
    <property type="evidence" value="ECO:0007669"/>
    <property type="project" value="TreeGrafter"/>
</dbReference>
<organism evidence="13 14">
    <name type="scientific">Trametes cubensis</name>
    <dbReference type="NCBI Taxonomy" id="1111947"/>
    <lineage>
        <taxon>Eukaryota</taxon>
        <taxon>Fungi</taxon>
        <taxon>Dikarya</taxon>
        <taxon>Basidiomycota</taxon>
        <taxon>Agaricomycotina</taxon>
        <taxon>Agaricomycetes</taxon>
        <taxon>Polyporales</taxon>
        <taxon>Polyporaceae</taxon>
        <taxon>Trametes</taxon>
    </lineage>
</organism>
<feature type="compositionally biased region" description="Basic and acidic residues" evidence="11">
    <location>
        <begin position="72"/>
        <end position="85"/>
    </location>
</feature>
<dbReference type="Proteomes" id="UP001215151">
    <property type="component" value="Unassembled WGS sequence"/>
</dbReference>
<dbReference type="EMBL" id="JAPEVG010000268">
    <property type="protein sequence ID" value="KAJ8469938.1"/>
    <property type="molecule type" value="Genomic_DNA"/>
</dbReference>
<dbReference type="SMART" id="SM00028">
    <property type="entry name" value="TPR"/>
    <property type="match status" value="10"/>
</dbReference>
<keyword evidence="3" id="KW-0677">Repeat</keyword>
<feature type="repeat" description="TPR" evidence="10">
    <location>
        <begin position="114"/>
        <end position="147"/>
    </location>
</feature>
<dbReference type="PANTHER" id="PTHR46208:SF1">
    <property type="entry name" value="MITOCHONDRIAL IMPORT RECEPTOR SUBUNIT TOM70"/>
    <property type="match status" value="1"/>
</dbReference>
<keyword evidence="2 12" id="KW-0812">Transmembrane</keyword>
<evidence type="ECO:0000256" key="8">
    <source>
        <dbReference type="ARBA" id="ARBA00023136"/>
    </source>
</evidence>
<evidence type="ECO:0000256" key="2">
    <source>
        <dbReference type="ARBA" id="ARBA00022692"/>
    </source>
</evidence>
<dbReference type="InterPro" id="IPR011990">
    <property type="entry name" value="TPR-like_helical_dom_sf"/>
</dbReference>
<keyword evidence="5 10" id="KW-0802">TPR repeat</keyword>
<name>A0AAD7XAN0_9APHY</name>
<dbReference type="PROSITE" id="PS50293">
    <property type="entry name" value="TPR_REGION"/>
    <property type="match status" value="1"/>
</dbReference>
<feature type="repeat" description="TPR" evidence="10">
    <location>
        <begin position="383"/>
        <end position="416"/>
    </location>
</feature>
<evidence type="ECO:0000256" key="11">
    <source>
        <dbReference type="SAM" id="MobiDB-lite"/>
    </source>
</evidence>